<dbReference type="STRING" id="76595.SAMN05660313_03279"/>
<dbReference type="EMBL" id="FPIY01000007">
    <property type="protein sequence ID" value="SFW67106.1"/>
    <property type="molecule type" value="Genomic_DNA"/>
</dbReference>
<dbReference type="AlphaFoldDB" id="A0A1K1R4E7"/>
<dbReference type="OrthoDB" id="9785180at2"/>
<accession>A0A1K1R4E7</accession>
<protein>
    <recommendedName>
        <fullName evidence="3">Peptidylprolyl isomerase</fullName>
    </recommendedName>
</protein>
<evidence type="ECO:0008006" key="3">
    <source>
        <dbReference type="Google" id="ProtNLM"/>
    </source>
</evidence>
<evidence type="ECO:0000313" key="2">
    <source>
        <dbReference type="Proteomes" id="UP000183257"/>
    </source>
</evidence>
<reference evidence="2" key="1">
    <citation type="submission" date="2016-11" db="EMBL/GenBank/DDBJ databases">
        <authorList>
            <person name="Varghese N."/>
            <person name="Submissions S."/>
        </authorList>
    </citation>
    <scope>NUCLEOTIDE SEQUENCE [LARGE SCALE GENOMIC DNA]</scope>
    <source>
        <strain evidence="2">DSM 24786</strain>
    </source>
</reference>
<keyword evidence="2" id="KW-1185">Reference proteome</keyword>
<organism evidence="1 2">
    <name type="scientific">Cellulophaga fucicola</name>
    <dbReference type="NCBI Taxonomy" id="76595"/>
    <lineage>
        <taxon>Bacteria</taxon>
        <taxon>Pseudomonadati</taxon>
        <taxon>Bacteroidota</taxon>
        <taxon>Flavobacteriia</taxon>
        <taxon>Flavobacteriales</taxon>
        <taxon>Flavobacteriaceae</taxon>
        <taxon>Cellulophaga</taxon>
    </lineage>
</organism>
<sequence length="297" mass="34868">MHQFMQHTNKLIFLLGILYGTLTLSSCQGIFVSDKEKEVVARVGENFLYKEDLVDLVGKNLTKEDSTTLVTNYINNWASKQLLMSKSKVNLSEEQLAEFDRLVANYKTDLYTGAYKEALVQKEQDTVISKEELEAFYQREKENFKLNEKLLRVRYVELPPQFLNKAAVIDKLKGFSEKDRIYLDSINVQFRKVNFNDSIWVEASRLINEIPPLTSENEQLYLKKSQFFEMQDSLGVYLTKVVDMLDKNEAAPLQYITPTIKRVLLNRRRLEYLRKLEVDIIDEAIKNKEFEIYEKQE</sequence>
<gene>
    <name evidence="1" type="ORF">SAMN05660313_03279</name>
</gene>
<proteinExistence type="predicted"/>
<dbReference type="Proteomes" id="UP000183257">
    <property type="component" value="Unassembled WGS sequence"/>
</dbReference>
<evidence type="ECO:0000313" key="1">
    <source>
        <dbReference type="EMBL" id="SFW67106.1"/>
    </source>
</evidence>
<name>A0A1K1R4E7_9FLAO</name>